<feature type="region of interest" description="Disordered" evidence="1">
    <location>
        <begin position="1"/>
        <end position="21"/>
    </location>
</feature>
<feature type="non-terminal residue" evidence="2">
    <location>
        <position position="1"/>
    </location>
</feature>
<proteinExistence type="predicted"/>
<evidence type="ECO:0000313" key="3">
    <source>
        <dbReference type="Proteomes" id="UP001432027"/>
    </source>
</evidence>
<comment type="caution">
    <text evidence="2">The sequence shown here is derived from an EMBL/GenBank/DDBJ whole genome shotgun (WGS) entry which is preliminary data.</text>
</comment>
<sequence>SVRSGFSPPSPPSLPLFPHSGTGFEQGLADSQVVQCYGNYELHVNVENFGMNKMMCYNGVFRSLHHFHRSVNVPRVKE</sequence>
<reference evidence="2" key="1">
    <citation type="submission" date="2023-10" db="EMBL/GenBank/DDBJ databases">
        <title>Genome assembly of Pristionchus species.</title>
        <authorList>
            <person name="Yoshida K."/>
            <person name="Sommer R.J."/>
        </authorList>
    </citation>
    <scope>NUCLEOTIDE SEQUENCE</scope>
    <source>
        <strain evidence="2">RS0144</strain>
    </source>
</reference>
<dbReference type="EMBL" id="BTSX01000002">
    <property type="protein sequence ID" value="GMS82412.1"/>
    <property type="molecule type" value="Genomic_DNA"/>
</dbReference>
<evidence type="ECO:0000313" key="2">
    <source>
        <dbReference type="EMBL" id="GMS82412.1"/>
    </source>
</evidence>
<organism evidence="2 3">
    <name type="scientific">Pristionchus entomophagus</name>
    <dbReference type="NCBI Taxonomy" id="358040"/>
    <lineage>
        <taxon>Eukaryota</taxon>
        <taxon>Metazoa</taxon>
        <taxon>Ecdysozoa</taxon>
        <taxon>Nematoda</taxon>
        <taxon>Chromadorea</taxon>
        <taxon>Rhabditida</taxon>
        <taxon>Rhabditina</taxon>
        <taxon>Diplogasteromorpha</taxon>
        <taxon>Diplogasteroidea</taxon>
        <taxon>Neodiplogasteridae</taxon>
        <taxon>Pristionchus</taxon>
    </lineage>
</organism>
<feature type="non-terminal residue" evidence="2">
    <location>
        <position position="78"/>
    </location>
</feature>
<dbReference type="AlphaFoldDB" id="A0AAV5SIF7"/>
<accession>A0AAV5SIF7</accession>
<evidence type="ECO:0000256" key="1">
    <source>
        <dbReference type="SAM" id="MobiDB-lite"/>
    </source>
</evidence>
<gene>
    <name evidence="2" type="ORF">PENTCL1PPCAC_4587</name>
</gene>
<keyword evidence="3" id="KW-1185">Reference proteome</keyword>
<name>A0AAV5SIF7_9BILA</name>
<dbReference type="Proteomes" id="UP001432027">
    <property type="component" value="Unassembled WGS sequence"/>
</dbReference>
<protein>
    <submittedName>
        <fullName evidence="2">Uncharacterized protein</fullName>
    </submittedName>
</protein>